<sequence>MHCWKTINMKKKYGRERIFLLSALAGLGVFVTFYIPMAALYSAPLSDQHFLYFLIALAALYPLHKLLHFLPLMGCRNCVQIRIRKHFGILPEVEFRVQDPVNKVRFLITLLTPFVVLNTVLLVASFIYPAFSHYWALLLGFHCGLCMIDLMYFRYALRSPKHALIEETDTGYEILVPSVTL</sequence>
<keyword evidence="1" id="KW-1133">Transmembrane helix</keyword>
<evidence type="ECO:0008006" key="4">
    <source>
        <dbReference type="Google" id="ProtNLM"/>
    </source>
</evidence>
<organism evidence="2 3">
    <name type="scientific">Planococcus lenghuensis</name>
    <dbReference type="NCBI Taxonomy" id="2213202"/>
    <lineage>
        <taxon>Bacteria</taxon>
        <taxon>Bacillati</taxon>
        <taxon>Bacillota</taxon>
        <taxon>Bacilli</taxon>
        <taxon>Bacillales</taxon>
        <taxon>Caryophanaceae</taxon>
        <taxon>Planococcus</taxon>
    </lineage>
</organism>
<protein>
    <recommendedName>
        <fullName evidence="4">DUF3267 domain-containing protein</fullName>
    </recommendedName>
</protein>
<feature type="transmembrane region" description="Helical" evidence="1">
    <location>
        <begin position="18"/>
        <end position="43"/>
    </location>
</feature>
<evidence type="ECO:0000256" key="1">
    <source>
        <dbReference type="SAM" id="Phobius"/>
    </source>
</evidence>
<keyword evidence="1" id="KW-0812">Transmembrane</keyword>
<dbReference type="KEGG" id="pmar:B0X71_05205"/>
<accession>A0A1Q2KY16</accession>
<dbReference type="EMBL" id="CP019640">
    <property type="protein sequence ID" value="AQQ52552.1"/>
    <property type="molecule type" value="Genomic_DNA"/>
</dbReference>
<name>A0A1Q2KY16_9BACL</name>
<evidence type="ECO:0000313" key="2">
    <source>
        <dbReference type="EMBL" id="AQQ52552.1"/>
    </source>
</evidence>
<dbReference type="Pfam" id="PF11667">
    <property type="entry name" value="DUF3267"/>
    <property type="match status" value="1"/>
</dbReference>
<keyword evidence="3" id="KW-1185">Reference proteome</keyword>
<feature type="transmembrane region" description="Helical" evidence="1">
    <location>
        <begin position="49"/>
        <end position="67"/>
    </location>
</feature>
<feature type="transmembrane region" description="Helical" evidence="1">
    <location>
        <begin position="106"/>
        <end position="128"/>
    </location>
</feature>
<gene>
    <name evidence="2" type="ORF">B0X71_05205</name>
</gene>
<dbReference type="AlphaFoldDB" id="A0A1Q2KY16"/>
<dbReference type="OrthoDB" id="2360495at2"/>
<proteinExistence type="predicted"/>
<keyword evidence="1" id="KW-0472">Membrane</keyword>
<evidence type="ECO:0000313" key="3">
    <source>
        <dbReference type="Proteomes" id="UP000188184"/>
    </source>
</evidence>
<dbReference type="InterPro" id="IPR021683">
    <property type="entry name" value="DUF3267"/>
</dbReference>
<feature type="transmembrane region" description="Helical" evidence="1">
    <location>
        <begin position="134"/>
        <end position="153"/>
    </location>
</feature>
<dbReference type="Proteomes" id="UP000188184">
    <property type="component" value="Chromosome"/>
</dbReference>
<reference evidence="2 3" key="1">
    <citation type="submission" date="2017-02" db="EMBL/GenBank/DDBJ databases">
        <title>The complete genomic sequence of a novel cold adapted crude oil-degrading bacterium Planococcus qaidamina Y42.</title>
        <authorList>
            <person name="Yang R."/>
        </authorList>
    </citation>
    <scope>NUCLEOTIDE SEQUENCE [LARGE SCALE GENOMIC DNA]</scope>
    <source>
        <strain evidence="2 3">Y42</strain>
    </source>
</reference>